<feature type="region of interest" description="Disordered" evidence="1">
    <location>
        <begin position="364"/>
        <end position="510"/>
    </location>
</feature>
<feature type="compositionally biased region" description="Pro residues" evidence="1">
    <location>
        <begin position="413"/>
        <end position="438"/>
    </location>
</feature>
<proteinExistence type="predicted"/>
<feature type="compositionally biased region" description="Basic residues" evidence="1">
    <location>
        <begin position="24"/>
        <end position="41"/>
    </location>
</feature>
<evidence type="ECO:0000313" key="3">
    <source>
        <dbReference type="Proteomes" id="UP000037035"/>
    </source>
</evidence>
<keyword evidence="3" id="KW-1185">Reference proteome</keyword>
<name>A0A0L6UXC6_9BASI</name>
<feature type="compositionally biased region" description="Low complexity" evidence="1">
    <location>
        <begin position="439"/>
        <end position="448"/>
    </location>
</feature>
<dbReference type="EMBL" id="LAVV01008284">
    <property type="protein sequence ID" value="KNZ53211.1"/>
    <property type="molecule type" value="Genomic_DNA"/>
</dbReference>
<sequence>MTSAMEWPECRNPVAGGYASSTTGHRHHLPPHTPRGQKKTHPRDDPIPVAALGRSRRPPTTLLDRHQSARGGTVDHGTSTATFLPGRVTSARWGHRGEVGLVPLCSGFTIAPVRPGAVMAPGLAAPVAQPNRRRGTNTSTHLSQQQIIEWLFSIFGSKKASKRLVHAWSEQRRKRLRRVRRAPAGPGTELSNTARLHNCVSAVQSSFKRKTPYMGGFLSPVPFSLFFFRCLLLNGRSSIPLLLAIFDFLPWLFNKTVLTLYASLYLLSTDTHKQTLRDGLLRCDIFRMKIQRLTLSAIVGWTFLVNQPIRSSPWPLPEPMFGLGSSAGKGLKATDSALNAAQVFDAGSDTSRVLTKTDAAMTSANQAGTAANPLAKMRDTPPPAAPNPVQPHPAPHGDPSPPGTTPVKTEPITPHPTDPPTTHPADPPTTNPTDPPTTHPADPSTTSPTDPPATHPTDPPTTHPTDPPTTHPTDPPTTHPTDPPTTHPTDPPTTHPGPAEAAKTGAEVGATEAAKQAPLWKKIAKAPLIPVVLLFKVISKPFIWMKNFLHANSMLAEEARLAALERAQKKSLLAKTLERMGMNRRVWDTSMQNKLRITQVKPEDRAYNVYWNAIKKSWNNRFPGKKAASPPALQPDLRRTQSLPTPTPGRVATEGGIPTPVLQRSTRMAGSFLPRTLVPSCTCIHPILPSPVRFILGAEGATSQYANL</sequence>
<feature type="region of interest" description="Disordered" evidence="1">
    <location>
        <begin position="622"/>
        <end position="658"/>
    </location>
</feature>
<accession>A0A0L6UXC6</accession>
<feature type="compositionally biased region" description="Pro residues" evidence="1">
    <location>
        <begin position="380"/>
        <end position="404"/>
    </location>
</feature>
<dbReference type="Proteomes" id="UP000037035">
    <property type="component" value="Unassembled WGS sequence"/>
</dbReference>
<reference evidence="2 3" key="1">
    <citation type="submission" date="2015-08" db="EMBL/GenBank/DDBJ databases">
        <title>Next Generation Sequencing and Analysis of the Genome of Puccinia sorghi L Schw, the Causal Agent of Maize Common Rust.</title>
        <authorList>
            <person name="Rochi L."/>
            <person name="Burguener G."/>
            <person name="Darino M."/>
            <person name="Turjanski A."/>
            <person name="Kreff E."/>
            <person name="Dieguez M.J."/>
            <person name="Sacco F."/>
        </authorList>
    </citation>
    <scope>NUCLEOTIDE SEQUENCE [LARGE SCALE GENOMIC DNA]</scope>
    <source>
        <strain evidence="2 3">RO10H11247</strain>
    </source>
</reference>
<comment type="caution">
    <text evidence="2">The sequence shown here is derived from an EMBL/GenBank/DDBJ whole genome shotgun (WGS) entry which is preliminary data.</text>
</comment>
<feature type="compositionally biased region" description="Pro residues" evidence="1">
    <location>
        <begin position="449"/>
        <end position="495"/>
    </location>
</feature>
<dbReference type="PRINTS" id="PR01217">
    <property type="entry name" value="PRICHEXTENSN"/>
</dbReference>
<gene>
    <name evidence="2" type="ORF">VP01_3303g1</name>
</gene>
<dbReference type="VEuPathDB" id="FungiDB:VP01_3303g1"/>
<evidence type="ECO:0000313" key="2">
    <source>
        <dbReference type="EMBL" id="KNZ53211.1"/>
    </source>
</evidence>
<organism evidence="2 3">
    <name type="scientific">Puccinia sorghi</name>
    <dbReference type="NCBI Taxonomy" id="27349"/>
    <lineage>
        <taxon>Eukaryota</taxon>
        <taxon>Fungi</taxon>
        <taxon>Dikarya</taxon>
        <taxon>Basidiomycota</taxon>
        <taxon>Pucciniomycotina</taxon>
        <taxon>Pucciniomycetes</taxon>
        <taxon>Pucciniales</taxon>
        <taxon>Pucciniaceae</taxon>
        <taxon>Puccinia</taxon>
    </lineage>
</organism>
<feature type="region of interest" description="Disordered" evidence="1">
    <location>
        <begin position="1"/>
        <end position="82"/>
    </location>
</feature>
<dbReference type="AlphaFoldDB" id="A0A0L6UXC6"/>
<protein>
    <submittedName>
        <fullName evidence="2">Uncharacterized protein</fullName>
    </submittedName>
</protein>
<evidence type="ECO:0000256" key="1">
    <source>
        <dbReference type="SAM" id="MobiDB-lite"/>
    </source>
</evidence>
<dbReference type="STRING" id="27349.A0A0L6UXC6"/>